<dbReference type="InterPro" id="IPR036503">
    <property type="entry name" value="Ald_Fedxn_OxRdtase_N_sf"/>
</dbReference>
<feature type="non-terminal residue" evidence="2">
    <location>
        <position position="1"/>
    </location>
</feature>
<dbReference type="EMBL" id="BART01027309">
    <property type="protein sequence ID" value="GAG91711.1"/>
    <property type="molecule type" value="Genomic_DNA"/>
</dbReference>
<name>X1D5F5_9ZZZZ</name>
<dbReference type="Gene3D" id="3.60.9.10">
    <property type="entry name" value="Aldehyde ferredoxin oxidoreductase, N-terminal domain"/>
    <property type="match status" value="1"/>
</dbReference>
<proteinExistence type="predicted"/>
<dbReference type="SUPFAM" id="SSF56228">
    <property type="entry name" value="Aldehyde ferredoxin oxidoreductase, N-terminal domain"/>
    <property type="match status" value="1"/>
</dbReference>
<reference evidence="2" key="1">
    <citation type="journal article" date="2014" name="Front. Microbiol.">
        <title>High frequency of phylogenetically diverse reductive dehalogenase-homologous genes in deep subseafloor sedimentary metagenomes.</title>
        <authorList>
            <person name="Kawai M."/>
            <person name="Futagami T."/>
            <person name="Toyoda A."/>
            <person name="Takaki Y."/>
            <person name="Nishi S."/>
            <person name="Hori S."/>
            <person name="Arai W."/>
            <person name="Tsubouchi T."/>
            <person name="Morono Y."/>
            <person name="Uchiyama I."/>
            <person name="Ito T."/>
            <person name="Fujiyama A."/>
            <person name="Inagaki F."/>
            <person name="Takami H."/>
        </authorList>
    </citation>
    <scope>NUCLEOTIDE SEQUENCE</scope>
    <source>
        <strain evidence="2">Expedition CK06-06</strain>
    </source>
</reference>
<evidence type="ECO:0000313" key="2">
    <source>
        <dbReference type="EMBL" id="GAG91711.1"/>
    </source>
</evidence>
<evidence type="ECO:0000259" key="1">
    <source>
        <dbReference type="SMART" id="SM00790"/>
    </source>
</evidence>
<dbReference type="GO" id="GO:0051536">
    <property type="term" value="F:iron-sulfur cluster binding"/>
    <property type="evidence" value="ECO:0007669"/>
    <property type="project" value="InterPro"/>
</dbReference>
<gene>
    <name evidence="2" type="ORF">S01H4_48439</name>
</gene>
<feature type="domain" description="Aldehyde ferredoxin oxidoreductase N-terminal" evidence="1">
    <location>
        <begin position="2"/>
        <end position="158"/>
    </location>
</feature>
<dbReference type="InterPro" id="IPR051919">
    <property type="entry name" value="W-dependent_AOR"/>
</dbReference>
<accession>X1D5F5</accession>
<comment type="caution">
    <text evidence="2">The sequence shown here is derived from an EMBL/GenBank/DDBJ whole genome shotgun (WGS) entry which is preliminary data.</text>
</comment>
<sequence length="159" mass="17695">EWAPQDKVVKWDDPENEICISSGPLGGNIFYPGSGKSIVTTISPLTDIVVDSNVGGYFGPYLKFSGFDALEIQGKTQKDVVVYIDGVEGIVQIKEVEDSEGLSKYSHELTQQLTDAYAQDDREKQRISVVSTGPAAKNTNWGLLTDHHIFQRDFRIREE</sequence>
<dbReference type="Pfam" id="PF02730">
    <property type="entry name" value="AFOR_N"/>
    <property type="match status" value="1"/>
</dbReference>
<dbReference type="PANTHER" id="PTHR30038">
    <property type="entry name" value="ALDEHYDE FERREDOXIN OXIDOREDUCTASE"/>
    <property type="match status" value="1"/>
</dbReference>
<protein>
    <recommendedName>
        <fullName evidence="1">Aldehyde ferredoxin oxidoreductase N-terminal domain-containing protein</fullName>
    </recommendedName>
</protein>
<dbReference type="AlphaFoldDB" id="X1D5F5"/>
<organism evidence="2">
    <name type="scientific">marine sediment metagenome</name>
    <dbReference type="NCBI Taxonomy" id="412755"/>
    <lineage>
        <taxon>unclassified sequences</taxon>
        <taxon>metagenomes</taxon>
        <taxon>ecological metagenomes</taxon>
    </lineage>
</organism>
<dbReference type="InterPro" id="IPR013983">
    <property type="entry name" value="Ald_Fedxn_OxRdtase_N"/>
</dbReference>
<dbReference type="SMART" id="SM00790">
    <property type="entry name" value="AFOR_N"/>
    <property type="match status" value="1"/>
</dbReference>
<dbReference type="PANTHER" id="PTHR30038:SF0">
    <property type="entry name" value="TUNGSTEN-CONTAINING ALDEHYDE FERREDOXIN OXIDOREDUCTASE"/>
    <property type="match status" value="1"/>
</dbReference>
<dbReference type="GO" id="GO:0016625">
    <property type="term" value="F:oxidoreductase activity, acting on the aldehyde or oxo group of donors, iron-sulfur protein as acceptor"/>
    <property type="evidence" value="ECO:0007669"/>
    <property type="project" value="InterPro"/>
</dbReference>